<comment type="caution">
    <text evidence="1">The sequence shown here is derived from an EMBL/GenBank/DDBJ whole genome shotgun (WGS) entry which is preliminary data.</text>
</comment>
<organism evidence="1 2">
    <name type="scientific">Candidatus Zambryskibacteria bacterium RIFCSPLOWO2_01_FULL_39_39</name>
    <dbReference type="NCBI Taxonomy" id="1802758"/>
    <lineage>
        <taxon>Bacteria</taxon>
        <taxon>Candidatus Zambryskiibacteriota</taxon>
    </lineage>
</organism>
<accession>A0A1G2TW83</accession>
<sequence>MENEQTRSQTEVFEDAKESVAHEISENMFDWDFSKMMEQLRRAIQVISPHNAVNSRNAVRKFTRHCLKIQGEGFQKVRGWLNGEPMRADDIRLVLRTLSQIANGTLKVEIEKPIEKIPEEIYRERQMSEPSTSGAARKLIDHTITLFNSLVGLIIETGVRPSDVYDGDRMQICDALTRTCKAFGIKAVFPEPDMTRSQPVTREDLRDLGFKTLKRRKSL</sequence>
<protein>
    <submittedName>
        <fullName evidence="1">Uncharacterized protein</fullName>
    </submittedName>
</protein>
<name>A0A1G2TW83_9BACT</name>
<evidence type="ECO:0000313" key="1">
    <source>
        <dbReference type="EMBL" id="OHB01433.1"/>
    </source>
</evidence>
<dbReference type="STRING" id="1802758.A3A96_01940"/>
<dbReference type="EMBL" id="MHWB01000013">
    <property type="protein sequence ID" value="OHB01433.1"/>
    <property type="molecule type" value="Genomic_DNA"/>
</dbReference>
<proteinExistence type="predicted"/>
<dbReference type="AlphaFoldDB" id="A0A1G2TW83"/>
<gene>
    <name evidence="1" type="ORF">A3A96_01940</name>
</gene>
<reference evidence="1 2" key="1">
    <citation type="journal article" date="2016" name="Nat. Commun.">
        <title>Thousands of microbial genomes shed light on interconnected biogeochemical processes in an aquifer system.</title>
        <authorList>
            <person name="Anantharaman K."/>
            <person name="Brown C.T."/>
            <person name="Hug L.A."/>
            <person name="Sharon I."/>
            <person name="Castelle C.J."/>
            <person name="Probst A.J."/>
            <person name="Thomas B.C."/>
            <person name="Singh A."/>
            <person name="Wilkins M.J."/>
            <person name="Karaoz U."/>
            <person name="Brodie E.L."/>
            <person name="Williams K.H."/>
            <person name="Hubbard S.S."/>
            <person name="Banfield J.F."/>
        </authorList>
    </citation>
    <scope>NUCLEOTIDE SEQUENCE [LARGE SCALE GENOMIC DNA]</scope>
</reference>
<dbReference type="Proteomes" id="UP000177707">
    <property type="component" value="Unassembled WGS sequence"/>
</dbReference>
<evidence type="ECO:0000313" key="2">
    <source>
        <dbReference type="Proteomes" id="UP000177707"/>
    </source>
</evidence>